<keyword evidence="1" id="KW-1133">Transmembrane helix</keyword>
<dbReference type="PANTHER" id="PTHR30093:SF2">
    <property type="entry name" value="TYPE II SECRETION SYSTEM PROTEIN H"/>
    <property type="match status" value="1"/>
</dbReference>
<dbReference type="Proteomes" id="UP000214646">
    <property type="component" value="Unassembled WGS sequence"/>
</dbReference>
<organism evidence="3 4">
    <name type="scientific">Fimbriiglobus ruber</name>
    <dbReference type="NCBI Taxonomy" id="1908690"/>
    <lineage>
        <taxon>Bacteria</taxon>
        <taxon>Pseudomonadati</taxon>
        <taxon>Planctomycetota</taxon>
        <taxon>Planctomycetia</taxon>
        <taxon>Gemmatales</taxon>
        <taxon>Gemmataceae</taxon>
        <taxon>Fimbriiglobus</taxon>
    </lineage>
</organism>
<dbReference type="OrthoDB" id="255848at2"/>
<comment type="caution">
    <text evidence="3">The sequence shown here is derived from an EMBL/GenBank/DDBJ whole genome shotgun (WGS) entry which is preliminary data.</text>
</comment>
<keyword evidence="1" id="KW-0812">Transmembrane</keyword>
<dbReference type="InterPro" id="IPR011453">
    <property type="entry name" value="DUF1559"/>
</dbReference>
<dbReference type="InterPro" id="IPR012902">
    <property type="entry name" value="N_methyl_site"/>
</dbReference>
<evidence type="ECO:0000259" key="2">
    <source>
        <dbReference type="Pfam" id="PF07596"/>
    </source>
</evidence>
<dbReference type="SUPFAM" id="SSF54523">
    <property type="entry name" value="Pili subunits"/>
    <property type="match status" value="1"/>
</dbReference>
<feature type="domain" description="DUF1559" evidence="2">
    <location>
        <begin position="37"/>
        <end position="281"/>
    </location>
</feature>
<sequence>MSRSPAATTRLGFTLIELLVVIAIIAVLIGLLLPAVQKVREAASRAKCQNNLHQIGVAFHNYESAFGWFPPGYRDPRPDSQPGPGWGWAVFLLPFVEQANLSAQIDPDHTVFGNGSAITVPTPQTLTQLSVFRCPSDPGPPTNANYDGHATASYRGIGWSRPQTAVGPIGLMITNIANPNGVLFRNSQIRVADVTDGLSGTIFVAEVCLDDQRGKWGGIWAGANRQDQYGLWISGVYWAIDEGPFRLNGSDKWASCSDHPGGTGILLGDGSARFMADSVDPSIPANMASRAGGEVASGDGW</sequence>
<keyword evidence="4" id="KW-1185">Reference proteome</keyword>
<name>A0A225DN77_9BACT</name>
<dbReference type="Gene3D" id="3.30.700.10">
    <property type="entry name" value="Glycoprotein, Type 4 Pilin"/>
    <property type="match status" value="1"/>
</dbReference>
<dbReference type="NCBIfam" id="TIGR02532">
    <property type="entry name" value="IV_pilin_GFxxxE"/>
    <property type="match status" value="1"/>
</dbReference>
<dbReference type="Pfam" id="PF07963">
    <property type="entry name" value="N_methyl"/>
    <property type="match status" value="1"/>
</dbReference>
<dbReference type="AlphaFoldDB" id="A0A225DN77"/>
<dbReference type="PANTHER" id="PTHR30093">
    <property type="entry name" value="GENERAL SECRETION PATHWAY PROTEIN G"/>
    <property type="match status" value="1"/>
</dbReference>
<dbReference type="InterPro" id="IPR045584">
    <property type="entry name" value="Pilin-like"/>
</dbReference>
<evidence type="ECO:0000313" key="3">
    <source>
        <dbReference type="EMBL" id="OWK37795.1"/>
    </source>
</evidence>
<evidence type="ECO:0000256" key="1">
    <source>
        <dbReference type="SAM" id="Phobius"/>
    </source>
</evidence>
<proteinExistence type="predicted"/>
<feature type="transmembrane region" description="Helical" evidence="1">
    <location>
        <begin position="12"/>
        <end position="36"/>
    </location>
</feature>
<dbReference type="Pfam" id="PF07596">
    <property type="entry name" value="SBP_bac_10"/>
    <property type="match status" value="1"/>
</dbReference>
<gene>
    <name evidence="3" type="ORF">FRUB_06915</name>
</gene>
<dbReference type="NCBIfam" id="TIGR04294">
    <property type="entry name" value="pre_pil_HX9DG"/>
    <property type="match status" value="1"/>
</dbReference>
<reference evidence="4" key="1">
    <citation type="submission" date="2017-06" db="EMBL/GenBank/DDBJ databases">
        <title>Genome analysis of Fimbriiglobus ruber SP5, the first member of the order Planctomycetales with confirmed chitinolytic capability.</title>
        <authorList>
            <person name="Ravin N.V."/>
            <person name="Rakitin A.L."/>
            <person name="Ivanova A.A."/>
            <person name="Beletsky A.V."/>
            <person name="Kulichevskaya I.S."/>
            <person name="Mardanov A.V."/>
            <person name="Dedysh S.N."/>
        </authorList>
    </citation>
    <scope>NUCLEOTIDE SEQUENCE [LARGE SCALE GENOMIC DNA]</scope>
    <source>
        <strain evidence="4">SP5</strain>
    </source>
</reference>
<keyword evidence="1" id="KW-0472">Membrane</keyword>
<dbReference type="RefSeq" id="WP_088258484.1">
    <property type="nucleotide sequence ID" value="NZ_NIDE01000014.1"/>
</dbReference>
<accession>A0A225DN77</accession>
<protein>
    <recommendedName>
        <fullName evidence="2">DUF1559 domain-containing protein</fullName>
    </recommendedName>
</protein>
<evidence type="ECO:0000313" key="4">
    <source>
        <dbReference type="Proteomes" id="UP000214646"/>
    </source>
</evidence>
<dbReference type="EMBL" id="NIDE01000014">
    <property type="protein sequence ID" value="OWK37795.1"/>
    <property type="molecule type" value="Genomic_DNA"/>
</dbReference>
<dbReference type="InterPro" id="IPR027558">
    <property type="entry name" value="Pre_pil_HX9DG_C"/>
</dbReference>